<protein>
    <submittedName>
        <fullName evidence="2">PTS HPr component phosphorylation site</fullName>
    </submittedName>
</protein>
<evidence type="ECO:0000313" key="2">
    <source>
        <dbReference type="EMBL" id="SJZ84896.1"/>
    </source>
</evidence>
<reference evidence="2 3" key="1">
    <citation type="submission" date="2017-02" db="EMBL/GenBank/DDBJ databases">
        <authorList>
            <person name="Peterson S.W."/>
        </authorList>
    </citation>
    <scope>NUCLEOTIDE SEQUENCE [LARGE SCALE GENOMIC DNA]</scope>
    <source>
        <strain evidence="2 3">ATCC 17233</strain>
    </source>
</reference>
<name>A0A1T4P0X3_9FIRM</name>
<gene>
    <name evidence="2" type="ORF">SAMN02745110_01790</name>
</gene>
<evidence type="ECO:0000313" key="3">
    <source>
        <dbReference type="Proteomes" id="UP000189857"/>
    </source>
</evidence>
<dbReference type="RefSeq" id="WP_078787613.1">
    <property type="nucleotide sequence ID" value="NZ_FMTO01000009.1"/>
</dbReference>
<dbReference type="Gene3D" id="3.30.1340.10">
    <property type="entry name" value="HPr-like"/>
    <property type="match status" value="1"/>
</dbReference>
<keyword evidence="3" id="KW-1185">Reference proteome</keyword>
<dbReference type="InterPro" id="IPR000032">
    <property type="entry name" value="HPr-like"/>
</dbReference>
<accession>A0A1T4P0X3</accession>
<dbReference type="AlphaFoldDB" id="A0A1T4P0X3"/>
<dbReference type="SUPFAM" id="SSF55594">
    <property type="entry name" value="HPr-like"/>
    <property type="match status" value="1"/>
</dbReference>
<dbReference type="Proteomes" id="UP000189857">
    <property type="component" value="Unassembled WGS sequence"/>
</dbReference>
<dbReference type="Pfam" id="PF00381">
    <property type="entry name" value="PTS-HPr"/>
    <property type="match status" value="1"/>
</dbReference>
<organism evidence="2 3">
    <name type="scientific">Eubacterium ruminantium</name>
    <dbReference type="NCBI Taxonomy" id="42322"/>
    <lineage>
        <taxon>Bacteria</taxon>
        <taxon>Bacillati</taxon>
        <taxon>Bacillota</taxon>
        <taxon>Clostridia</taxon>
        <taxon>Eubacteriales</taxon>
        <taxon>Eubacteriaceae</taxon>
        <taxon>Eubacterium</taxon>
    </lineage>
</organism>
<feature type="domain" description="HPr" evidence="1">
    <location>
        <begin position="14"/>
        <end position="65"/>
    </location>
</feature>
<evidence type="ECO:0000259" key="1">
    <source>
        <dbReference type="Pfam" id="PF00381"/>
    </source>
</evidence>
<sequence>MIKIRFKNVEVLKKFADIASHYKSDIIIHDGRTTIDGESIMGLIALGLYKTFELEFIEKEPSERERFMFDIELLGITRL</sequence>
<dbReference type="InterPro" id="IPR035895">
    <property type="entry name" value="HPr-like_sf"/>
</dbReference>
<dbReference type="EMBL" id="FUXA01000010">
    <property type="protein sequence ID" value="SJZ84896.1"/>
    <property type="molecule type" value="Genomic_DNA"/>
</dbReference>
<proteinExistence type="predicted"/>